<gene>
    <name evidence="5 8" type="primary">rpsI</name>
    <name evidence="8" type="ORF">QYE77_05420</name>
</gene>
<evidence type="ECO:0000256" key="2">
    <source>
        <dbReference type="ARBA" id="ARBA00022980"/>
    </source>
</evidence>
<dbReference type="Pfam" id="PF00380">
    <property type="entry name" value="Ribosomal_S9"/>
    <property type="match status" value="1"/>
</dbReference>
<dbReference type="PANTHER" id="PTHR21569:SF1">
    <property type="entry name" value="SMALL RIBOSOMAL SUBUNIT PROTEIN US9M"/>
    <property type="match status" value="1"/>
</dbReference>
<feature type="region of interest" description="Disordered" evidence="7">
    <location>
        <begin position="103"/>
        <end position="132"/>
    </location>
</feature>
<evidence type="ECO:0000256" key="6">
    <source>
        <dbReference type="RuleBase" id="RU003815"/>
    </source>
</evidence>
<comment type="caution">
    <text evidence="8">The sequence shown here is derived from an EMBL/GenBank/DDBJ whole genome shotgun (WGS) entry which is preliminary data.</text>
</comment>
<dbReference type="PANTHER" id="PTHR21569">
    <property type="entry name" value="RIBOSOMAL PROTEIN S9"/>
    <property type="match status" value="1"/>
</dbReference>
<evidence type="ECO:0000256" key="7">
    <source>
        <dbReference type="SAM" id="MobiDB-lite"/>
    </source>
</evidence>
<evidence type="ECO:0000256" key="4">
    <source>
        <dbReference type="ARBA" id="ARBA00035259"/>
    </source>
</evidence>
<evidence type="ECO:0000256" key="5">
    <source>
        <dbReference type="HAMAP-Rule" id="MF_00532"/>
    </source>
</evidence>
<evidence type="ECO:0000256" key="1">
    <source>
        <dbReference type="ARBA" id="ARBA00005251"/>
    </source>
</evidence>
<name>A0ABU3NLH2_9CHLR</name>
<dbReference type="InterPro" id="IPR014721">
    <property type="entry name" value="Ribsml_uS5_D2-typ_fold_subgr"/>
</dbReference>
<dbReference type="Gene3D" id="3.30.230.10">
    <property type="match status" value="1"/>
</dbReference>
<dbReference type="InterPro" id="IPR023035">
    <property type="entry name" value="Ribosomal_uS9_bac/plastid"/>
</dbReference>
<keyword evidence="3 5" id="KW-0687">Ribonucleoprotein</keyword>
<dbReference type="NCBIfam" id="NF001099">
    <property type="entry name" value="PRK00132.1"/>
    <property type="match status" value="1"/>
</dbReference>
<dbReference type="InterPro" id="IPR020568">
    <property type="entry name" value="Ribosomal_Su5_D2-typ_SF"/>
</dbReference>
<dbReference type="InterPro" id="IPR020574">
    <property type="entry name" value="Ribosomal_uS9_CS"/>
</dbReference>
<protein>
    <recommendedName>
        <fullName evidence="4 5">Small ribosomal subunit protein uS9</fullName>
    </recommendedName>
</protein>
<organism evidence="8 9">
    <name type="scientific">Thermanaerothrix solaris</name>
    <dbReference type="NCBI Taxonomy" id="3058434"/>
    <lineage>
        <taxon>Bacteria</taxon>
        <taxon>Bacillati</taxon>
        <taxon>Chloroflexota</taxon>
        <taxon>Anaerolineae</taxon>
        <taxon>Anaerolineales</taxon>
        <taxon>Anaerolineaceae</taxon>
        <taxon>Thermanaerothrix</taxon>
    </lineage>
</organism>
<feature type="compositionally biased region" description="Basic residues" evidence="7">
    <location>
        <begin position="113"/>
        <end position="132"/>
    </location>
</feature>
<evidence type="ECO:0000256" key="3">
    <source>
        <dbReference type="ARBA" id="ARBA00023274"/>
    </source>
</evidence>
<dbReference type="HAMAP" id="MF_00532_B">
    <property type="entry name" value="Ribosomal_uS9_B"/>
    <property type="match status" value="1"/>
</dbReference>
<keyword evidence="9" id="KW-1185">Reference proteome</keyword>
<keyword evidence="2 5" id="KW-0689">Ribosomal protein</keyword>
<evidence type="ECO:0000313" key="9">
    <source>
        <dbReference type="Proteomes" id="UP001254165"/>
    </source>
</evidence>
<dbReference type="Proteomes" id="UP001254165">
    <property type="component" value="Unassembled WGS sequence"/>
</dbReference>
<evidence type="ECO:0000313" key="8">
    <source>
        <dbReference type="EMBL" id="MDT8897698.1"/>
    </source>
</evidence>
<dbReference type="RefSeq" id="WP_315624361.1">
    <property type="nucleotide sequence ID" value="NZ_JAUHMF010000001.1"/>
</dbReference>
<dbReference type="SUPFAM" id="SSF54211">
    <property type="entry name" value="Ribosomal protein S5 domain 2-like"/>
    <property type="match status" value="1"/>
</dbReference>
<proteinExistence type="inferred from homology"/>
<reference evidence="8 9" key="1">
    <citation type="submission" date="2023-07" db="EMBL/GenBank/DDBJ databases">
        <title>Novel species of Thermanaerothrix with wide hydrolytic capabilities.</title>
        <authorList>
            <person name="Zayulina K.S."/>
            <person name="Podosokorskaya O.A."/>
            <person name="Elcheninov A.G."/>
        </authorList>
    </citation>
    <scope>NUCLEOTIDE SEQUENCE [LARGE SCALE GENOMIC DNA]</scope>
    <source>
        <strain evidence="8 9">4228-RoL</strain>
    </source>
</reference>
<dbReference type="GO" id="GO:0005840">
    <property type="term" value="C:ribosome"/>
    <property type="evidence" value="ECO:0007669"/>
    <property type="project" value="UniProtKB-KW"/>
</dbReference>
<dbReference type="EMBL" id="JAUHMF010000001">
    <property type="protein sequence ID" value="MDT8897698.1"/>
    <property type="molecule type" value="Genomic_DNA"/>
</dbReference>
<sequence>MMAVQYYEGVGRRKEATARVRVMSGSGRFVVNEKPLEAYFPRLGDMDSILRPLVAAGYDRNSFDITVKVVGGGVTGQADAVRLGLARALAKMNPELVQTLRREGLLTRDPRVKERKKPGLKRARKAPTYTKR</sequence>
<comment type="similarity">
    <text evidence="1 5 6">Belongs to the universal ribosomal protein uS9 family.</text>
</comment>
<dbReference type="InterPro" id="IPR000754">
    <property type="entry name" value="Ribosomal_uS9"/>
</dbReference>
<accession>A0ABU3NLH2</accession>
<feature type="compositionally biased region" description="Basic and acidic residues" evidence="7">
    <location>
        <begin position="103"/>
        <end position="112"/>
    </location>
</feature>
<dbReference type="PROSITE" id="PS00360">
    <property type="entry name" value="RIBOSOMAL_S9"/>
    <property type="match status" value="1"/>
</dbReference>